<comment type="similarity">
    <text evidence="2">Belongs to the prokaryotic Ku family.</text>
</comment>
<keyword evidence="2" id="KW-0227">DNA damage</keyword>
<keyword evidence="2" id="KW-0233">DNA recombination</keyword>
<dbReference type="GO" id="GO:0006310">
    <property type="term" value="P:DNA recombination"/>
    <property type="evidence" value="ECO:0007669"/>
    <property type="project" value="UniProtKB-KW"/>
</dbReference>
<comment type="caution">
    <text evidence="5">The sequence shown here is derived from an EMBL/GenBank/DDBJ whole genome shotgun (WGS) entry which is preliminary data.</text>
</comment>
<keyword evidence="1 2" id="KW-0238">DNA-binding</keyword>
<dbReference type="Pfam" id="PF02735">
    <property type="entry name" value="Ku"/>
    <property type="match status" value="1"/>
</dbReference>
<evidence type="ECO:0000256" key="1">
    <source>
        <dbReference type="ARBA" id="ARBA00023125"/>
    </source>
</evidence>
<dbReference type="Gene3D" id="2.40.290.10">
    <property type="match status" value="1"/>
</dbReference>
<evidence type="ECO:0000313" key="6">
    <source>
        <dbReference type="Proteomes" id="UP000535838"/>
    </source>
</evidence>
<dbReference type="CDD" id="cd00789">
    <property type="entry name" value="KU_like"/>
    <property type="match status" value="1"/>
</dbReference>
<accession>A0A841SU68</accession>
<evidence type="ECO:0000259" key="4">
    <source>
        <dbReference type="SMART" id="SM00559"/>
    </source>
</evidence>
<name>A0A841SU68_9BACL</name>
<dbReference type="InterPro" id="IPR016194">
    <property type="entry name" value="SPOC-like_C_dom_sf"/>
</dbReference>
<feature type="region of interest" description="Disordered" evidence="3">
    <location>
        <begin position="280"/>
        <end position="363"/>
    </location>
</feature>
<dbReference type="GO" id="GO:0006303">
    <property type="term" value="P:double-strand break repair via nonhomologous end joining"/>
    <property type="evidence" value="ECO:0007669"/>
    <property type="project" value="UniProtKB-UniRule"/>
</dbReference>
<dbReference type="NCBIfam" id="TIGR02772">
    <property type="entry name" value="Ku_bact"/>
    <property type="match status" value="1"/>
</dbReference>
<organism evidence="5 6">
    <name type="scientific">Cohnella thailandensis</name>
    <dbReference type="NCBI Taxonomy" id="557557"/>
    <lineage>
        <taxon>Bacteria</taxon>
        <taxon>Bacillati</taxon>
        <taxon>Bacillota</taxon>
        <taxon>Bacilli</taxon>
        <taxon>Bacillales</taxon>
        <taxon>Paenibacillaceae</taxon>
        <taxon>Cohnella</taxon>
    </lineage>
</organism>
<dbReference type="SUPFAM" id="SSF100939">
    <property type="entry name" value="SPOC domain-like"/>
    <property type="match status" value="1"/>
</dbReference>
<keyword evidence="2" id="KW-0234">DNA repair</keyword>
<feature type="compositionally biased region" description="Low complexity" evidence="3">
    <location>
        <begin position="280"/>
        <end position="311"/>
    </location>
</feature>
<dbReference type="AlphaFoldDB" id="A0A841SU68"/>
<dbReference type="PANTHER" id="PTHR41251">
    <property type="entry name" value="NON-HOMOLOGOUS END JOINING PROTEIN KU"/>
    <property type="match status" value="1"/>
</dbReference>
<gene>
    <name evidence="2" type="primary">ku</name>
    <name evidence="5" type="ORF">H7B67_04895</name>
</gene>
<evidence type="ECO:0000256" key="2">
    <source>
        <dbReference type="HAMAP-Rule" id="MF_01875"/>
    </source>
</evidence>
<dbReference type="InterPro" id="IPR009187">
    <property type="entry name" value="Prok_Ku"/>
</dbReference>
<dbReference type="RefSeq" id="WP_185118684.1">
    <property type="nucleotide sequence ID" value="NZ_JACJVQ010000005.1"/>
</dbReference>
<keyword evidence="6" id="KW-1185">Reference proteome</keyword>
<dbReference type="SMART" id="SM00559">
    <property type="entry name" value="Ku78"/>
    <property type="match status" value="1"/>
</dbReference>
<feature type="compositionally biased region" description="Low complexity" evidence="3">
    <location>
        <begin position="320"/>
        <end position="346"/>
    </location>
</feature>
<reference evidence="5 6" key="1">
    <citation type="submission" date="2020-08" db="EMBL/GenBank/DDBJ databases">
        <title>Cohnella phylogeny.</title>
        <authorList>
            <person name="Dunlap C."/>
        </authorList>
    </citation>
    <scope>NUCLEOTIDE SEQUENCE [LARGE SCALE GENOMIC DNA]</scope>
    <source>
        <strain evidence="5 6">DSM 25241</strain>
    </source>
</reference>
<evidence type="ECO:0000256" key="3">
    <source>
        <dbReference type="SAM" id="MobiDB-lite"/>
    </source>
</evidence>
<proteinExistence type="inferred from homology"/>
<comment type="function">
    <text evidence="2">With LigD forms a non-homologous end joining (NHEJ) DNA repair enzyme, which repairs dsDNA breaks with reduced fidelity. Binds linear dsDNA with 5'- and 3'- overhangs but not closed circular dsDNA nor ssDNA. Recruits and stimulates the ligase activity of LigD.</text>
</comment>
<protein>
    <recommendedName>
        <fullName evidence="2">Non-homologous end joining protein Ku</fullName>
    </recommendedName>
</protein>
<dbReference type="PANTHER" id="PTHR41251:SF1">
    <property type="entry name" value="NON-HOMOLOGOUS END JOINING PROTEIN KU"/>
    <property type="match status" value="1"/>
</dbReference>
<dbReference type="EMBL" id="JACJVQ010000005">
    <property type="protein sequence ID" value="MBB6633440.1"/>
    <property type="molecule type" value="Genomic_DNA"/>
</dbReference>
<dbReference type="Proteomes" id="UP000535838">
    <property type="component" value="Unassembled WGS sequence"/>
</dbReference>
<dbReference type="HAMAP" id="MF_01875">
    <property type="entry name" value="Prokaryotic_Ku"/>
    <property type="match status" value="1"/>
</dbReference>
<dbReference type="GO" id="GO:0003690">
    <property type="term" value="F:double-stranded DNA binding"/>
    <property type="evidence" value="ECO:0007669"/>
    <property type="project" value="UniProtKB-UniRule"/>
</dbReference>
<evidence type="ECO:0000313" key="5">
    <source>
        <dbReference type="EMBL" id="MBB6633440.1"/>
    </source>
</evidence>
<comment type="subunit">
    <text evidence="2">Homodimer. Interacts with LigD.</text>
</comment>
<dbReference type="InterPro" id="IPR006164">
    <property type="entry name" value="DNA_bd_Ku70/Ku80"/>
</dbReference>
<feature type="domain" description="Ku" evidence="4">
    <location>
        <begin position="52"/>
        <end position="180"/>
    </location>
</feature>
<sequence>MHTVWKGAISFGLVHVPVKMFTATEDKDIHLRMIHRECGTPISNVRSCLHCDRKVEWEEITKGFEYEKGRFVLFEEEELEAAKPESTRTIQILDFVSLEEIDPLYYQKTYYLSPDQAGGGAYGLLLEAMRQSGRIGIAKVSIRSKSSLAAIRAVENCICMETMFYPDEIRPIQNVPNLPGAEVQVNDRELAMAKLLIDQLSTPFDPAKYTDDYRVALLNAIERKIAGEGIDVVTAPAAERTNVIDLMAALQASLEAVKPGAGAAAAGAAAGADAEAAPAAGRANRSGRARTAAKTAAPEAAAEDAGAAKTGESSRKKPTARASAKKAAAGAESVGAGSAAGKGTAAPKRRTARSPEGAGGPGQ</sequence>